<proteinExistence type="predicted"/>
<dbReference type="EMBL" id="HBUF01033403">
    <property type="protein sequence ID" value="CAG6615635.1"/>
    <property type="molecule type" value="Transcribed_RNA"/>
</dbReference>
<protein>
    <submittedName>
        <fullName evidence="1">Uncharacterized protein</fullName>
    </submittedName>
</protein>
<dbReference type="EMBL" id="HBUF01033401">
    <property type="protein sequence ID" value="CAG6615632.1"/>
    <property type="molecule type" value="Transcribed_RNA"/>
</dbReference>
<sequence>MVLHQEQEVSVVPLHPANTVLPQVQEVSVAPLHLVNTVPHQDSVVLQLHLLSTELQLVVLEDLVLLLHNTVHQAPVDHKVVMEAHPLEVSGLALPPSSTAPQPAVEAQPVVPLPNMVLQAHLVDSSLLV</sequence>
<dbReference type="AlphaFoldDB" id="A0A8D8LS13"/>
<reference evidence="1" key="1">
    <citation type="submission" date="2021-05" db="EMBL/GenBank/DDBJ databases">
        <authorList>
            <person name="Alioto T."/>
            <person name="Alioto T."/>
            <person name="Gomez Garrido J."/>
        </authorList>
    </citation>
    <scope>NUCLEOTIDE SEQUENCE</scope>
</reference>
<evidence type="ECO:0000313" key="1">
    <source>
        <dbReference type="EMBL" id="CAG6615635.1"/>
    </source>
</evidence>
<accession>A0A8D8LS13</accession>
<organism evidence="1">
    <name type="scientific">Cacopsylla melanoneura</name>
    <dbReference type="NCBI Taxonomy" id="428564"/>
    <lineage>
        <taxon>Eukaryota</taxon>
        <taxon>Metazoa</taxon>
        <taxon>Ecdysozoa</taxon>
        <taxon>Arthropoda</taxon>
        <taxon>Hexapoda</taxon>
        <taxon>Insecta</taxon>
        <taxon>Pterygota</taxon>
        <taxon>Neoptera</taxon>
        <taxon>Paraneoptera</taxon>
        <taxon>Hemiptera</taxon>
        <taxon>Sternorrhyncha</taxon>
        <taxon>Psylloidea</taxon>
        <taxon>Psyllidae</taxon>
        <taxon>Psyllinae</taxon>
        <taxon>Cacopsylla</taxon>
    </lineage>
</organism>
<name>A0A8D8LS13_9HEMI</name>